<dbReference type="SUPFAM" id="SSF82185">
    <property type="entry name" value="Histone H3 K4-specific methyltransferase SET7/9 N-terminal domain"/>
    <property type="match status" value="1"/>
</dbReference>
<dbReference type="SMART" id="SM00698">
    <property type="entry name" value="MORN"/>
    <property type="match status" value="6"/>
</dbReference>
<dbReference type="Pfam" id="PF00795">
    <property type="entry name" value="CN_hydrolase"/>
    <property type="match status" value="1"/>
</dbReference>
<evidence type="ECO:0000259" key="4">
    <source>
        <dbReference type="PROSITE" id="PS50263"/>
    </source>
</evidence>
<feature type="region of interest" description="Disordered" evidence="3">
    <location>
        <begin position="965"/>
        <end position="990"/>
    </location>
</feature>
<dbReference type="Gene3D" id="3.60.110.10">
    <property type="entry name" value="Carbon-nitrogen hydrolase"/>
    <property type="match status" value="1"/>
</dbReference>
<proteinExistence type="predicted"/>
<dbReference type="PROSITE" id="PS50263">
    <property type="entry name" value="CN_HYDROLASE"/>
    <property type="match status" value="1"/>
</dbReference>
<feature type="domain" description="CN hydrolase" evidence="4">
    <location>
        <begin position="271"/>
        <end position="524"/>
    </location>
</feature>
<feature type="region of interest" description="Disordered" evidence="3">
    <location>
        <begin position="854"/>
        <end position="880"/>
    </location>
</feature>
<dbReference type="Proteomes" id="UP001146120">
    <property type="component" value="Unassembled WGS sequence"/>
</dbReference>
<feature type="compositionally biased region" description="Basic and acidic residues" evidence="3">
    <location>
        <begin position="583"/>
        <end position="593"/>
    </location>
</feature>
<dbReference type="GO" id="GO:0016811">
    <property type="term" value="F:hydrolase activity, acting on carbon-nitrogen (but not peptide) bonds, in linear amides"/>
    <property type="evidence" value="ECO:0007669"/>
    <property type="project" value="TreeGrafter"/>
</dbReference>
<dbReference type="AlphaFoldDB" id="A0AAV2ZBW2"/>
<keyword evidence="6" id="KW-1185">Reference proteome</keyword>
<gene>
    <name evidence="5" type="ORF">N0F65_005686</name>
</gene>
<dbReference type="InterPro" id="IPR003010">
    <property type="entry name" value="C-N_Hydrolase"/>
</dbReference>
<feature type="non-terminal residue" evidence="5">
    <location>
        <position position="1"/>
    </location>
</feature>
<feature type="compositionally biased region" description="Acidic residues" evidence="3">
    <location>
        <begin position="976"/>
        <end position="990"/>
    </location>
</feature>
<dbReference type="InterPro" id="IPR013969">
    <property type="entry name" value="Oligosacch_biosynth_Alg14"/>
</dbReference>
<evidence type="ECO:0000313" key="5">
    <source>
        <dbReference type="EMBL" id="DBA03796.1"/>
    </source>
</evidence>
<dbReference type="PANTHER" id="PTHR43674:SF16">
    <property type="entry name" value="CARBON-NITROGEN FAMILY, PUTATIVE (AFU_ORTHOLOGUE AFUA_5G02350)-RELATED"/>
    <property type="match status" value="1"/>
</dbReference>
<organism evidence="5 6">
    <name type="scientific">Lagenidium giganteum</name>
    <dbReference type="NCBI Taxonomy" id="4803"/>
    <lineage>
        <taxon>Eukaryota</taxon>
        <taxon>Sar</taxon>
        <taxon>Stramenopiles</taxon>
        <taxon>Oomycota</taxon>
        <taxon>Peronosporomycetes</taxon>
        <taxon>Pythiales</taxon>
        <taxon>Pythiaceae</taxon>
    </lineage>
</organism>
<evidence type="ECO:0000256" key="3">
    <source>
        <dbReference type="SAM" id="MobiDB-lite"/>
    </source>
</evidence>
<dbReference type="GO" id="GO:0006488">
    <property type="term" value="P:dolichol-linked oligosaccharide biosynthetic process"/>
    <property type="evidence" value="ECO:0007669"/>
    <property type="project" value="InterPro"/>
</dbReference>
<evidence type="ECO:0000313" key="6">
    <source>
        <dbReference type="Proteomes" id="UP001146120"/>
    </source>
</evidence>
<evidence type="ECO:0000256" key="2">
    <source>
        <dbReference type="ARBA" id="ARBA00022801"/>
    </source>
</evidence>
<dbReference type="InterPro" id="IPR050345">
    <property type="entry name" value="Aliph_Amidase/BUP"/>
</dbReference>
<feature type="region of interest" description="Disordered" evidence="3">
    <location>
        <begin position="563"/>
        <end position="594"/>
    </location>
</feature>
<dbReference type="Pfam" id="PF08660">
    <property type="entry name" value="Alg14"/>
    <property type="match status" value="1"/>
</dbReference>
<feature type="compositionally biased region" description="Acidic residues" evidence="3">
    <location>
        <begin position="864"/>
        <end position="875"/>
    </location>
</feature>
<sequence length="990" mass="110812">VASLMLYCALSAIAVLLVVVWRVWSVIIPDRIKSRSYGSKNAAGTAPLSSSEQRQVRTMVVLGSGGHTTEMLKLIKGLNRKIYTPITFVIAATDKTSQEKTTIDWKPAASDSFLLIPRSREVGQSWSSTVWTTLRSLRVCLLQVYKHRPQLVLCNGPGTCIPICAIVLLFKFLGLWRDAKIIFCESFCRVQSLSLSGKLLYYIADEFVVHWPQLQAKHPKCKHLGPAMHPANLRASSSSASSGAVNLAMPPSPAAPLPGFKAPMPAIERMVTVAATQMSCGNPEENIKKAESLVRIASSRGAQIILLQELFQFTYFPIELNASNFQLATSLEESALVQGLALLAKELRVVIPISFFERYRNSYYNSIAVIDADGAVLGVVRKMHIGDRLGYNEKYYFSPSDDPFRVWNTRYGKIGVAVGSDQWYPEVARALVLQGAELLLFPSAMGSNPYDMQYDARDQWQRVMQGHAAANMVPIVASNRVGGEIVDGIQVTFCGSSFITGQTGEMLKIADRESEGVLVESFDLEKFHVRRASWGLVRDRRPHMTNDISTHEHIVEASATMPTQHSASYDRAQSAAKAHSPSRHTEQLAERNGPRRSVYWVKRKKLDESRAVSTARKTSAIADMGGGTKIEYTVLGKYTGDWQEGQKHGYGVFLYANGAKYEGEWVQGKREGRGVYWVEHKKKLRKQYAGEWRDDKREGLGTFFYEDGGRYEGMWRANKREGMGRMVFGADQSVFEGMWLKNERSGQGTLVLANGDRYEGHWLHDKKEGPGRFFYKATKKVYEGEWVDGSPRCGSYHDDYSEAEPDEDLQSTLARLQHHDITHFQLPKLELAHPEQVLSESVAMIRQERVMEAAFHSRRHGQGAEEDDGGEEEQEAQPTSIVFDEETLRLIQREFNLIERTQGDHQEGTISCSSLSRILSALDMHISEDVVLGFLDEVGASYDTLISFAECVDILSLLAETQLADGDDHGDRANEEGDQVDEVEQEDEDR</sequence>
<protein>
    <recommendedName>
        <fullName evidence="4">CN hydrolase domain-containing protein</fullName>
    </recommendedName>
</protein>
<reference evidence="5" key="1">
    <citation type="submission" date="2022-11" db="EMBL/GenBank/DDBJ databases">
        <authorList>
            <person name="Morgan W.R."/>
            <person name="Tartar A."/>
        </authorList>
    </citation>
    <scope>NUCLEOTIDE SEQUENCE</scope>
    <source>
        <strain evidence="5">ARSEF 373</strain>
    </source>
</reference>
<accession>A0AAV2ZBW2</accession>
<dbReference type="SUPFAM" id="SSF56317">
    <property type="entry name" value="Carbon-nitrogen hydrolase"/>
    <property type="match status" value="1"/>
</dbReference>
<keyword evidence="2" id="KW-0378">Hydrolase</keyword>
<dbReference type="Gene3D" id="2.20.110.10">
    <property type="entry name" value="Histone H3 K4-specific methyltransferase SET7/9 N-terminal domain"/>
    <property type="match status" value="3"/>
</dbReference>
<keyword evidence="1" id="KW-0677">Repeat</keyword>
<dbReference type="CDD" id="cd07573">
    <property type="entry name" value="CPA"/>
    <property type="match status" value="1"/>
</dbReference>
<dbReference type="EMBL" id="DAKRPA010000015">
    <property type="protein sequence ID" value="DBA03796.1"/>
    <property type="molecule type" value="Genomic_DNA"/>
</dbReference>
<dbReference type="InterPro" id="IPR003409">
    <property type="entry name" value="MORN"/>
</dbReference>
<comment type="caution">
    <text evidence="5">The sequence shown here is derived from an EMBL/GenBank/DDBJ whole genome shotgun (WGS) entry which is preliminary data.</text>
</comment>
<dbReference type="Pfam" id="PF02493">
    <property type="entry name" value="MORN"/>
    <property type="match status" value="7"/>
</dbReference>
<dbReference type="Gene3D" id="3.40.50.2000">
    <property type="entry name" value="Glycogen Phosphorylase B"/>
    <property type="match status" value="1"/>
</dbReference>
<dbReference type="PANTHER" id="PTHR43674">
    <property type="entry name" value="NITRILASE C965.09-RELATED"/>
    <property type="match status" value="1"/>
</dbReference>
<feature type="compositionally biased region" description="Basic and acidic residues" evidence="3">
    <location>
        <begin position="966"/>
        <end position="975"/>
    </location>
</feature>
<dbReference type="InterPro" id="IPR036526">
    <property type="entry name" value="C-N_Hydrolase_sf"/>
</dbReference>
<reference evidence="5" key="2">
    <citation type="journal article" date="2023" name="Microbiol Resour">
        <title>Decontamination and Annotation of the Draft Genome Sequence of the Oomycete Lagenidium giganteum ARSEF 373.</title>
        <authorList>
            <person name="Morgan W.R."/>
            <person name="Tartar A."/>
        </authorList>
    </citation>
    <scope>NUCLEOTIDE SEQUENCE</scope>
    <source>
        <strain evidence="5">ARSEF 373</strain>
    </source>
</reference>
<evidence type="ECO:0000256" key="1">
    <source>
        <dbReference type="ARBA" id="ARBA00022737"/>
    </source>
</evidence>
<name>A0AAV2ZBW2_9STRA</name>